<proteinExistence type="predicted"/>
<keyword evidence="3" id="KW-1185">Reference proteome</keyword>
<comment type="caution">
    <text evidence="2">The sequence shown here is derived from an EMBL/GenBank/DDBJ whole genome shotgun (WGS) entry which is preliminary data.</text>
</comment>
<organism evidence="2 3">
    <name type="scientific">Colletotrichum simmondsii</name>
    <dbReference type="NCBI Taxonomy" id="703756"/>
    <lineage>
        <taxon>Eukaryota</taxon>
        <taxon>Fungi</taxon>
        <taxon>Dikarya</taxon>
        <taxon>Ascomycota</taxon>
        <taxon>Pezizomycotina</taxon>
        <taxon>Sordariomycetes</taxon>
        <taxon>Hypocreomycetidae</taxon>
        <taxon>Glomerellales</taxon>
        <taxon>Glomerellaceae</taxon>
        <taxon>Colletotrichum</taxon>
        <taxon>Colletotrichum acutatum species complex</taxon>
    </lineage>
</organism>
<accession>A0A135SV18</accession>
<evidence type="ECO:0000313" key="3">
    <source>
        <dbReference type="Proteomes" id="UP000070328"/>
    </source>
</evidence>
<sequence length="214" mass="22932">MSLTILSVTKKQTGAKGHDKLLVSVSPPPVRDEDDSTMHIIQFASNYAIPAHSVPSAISVGGLSSPGSRNKPSPHFVPYGPRIPGDAYPSYRYKACASAYRDGACLEDCVIAPNSDAPSPQQCKTDVQAIGIDQPALSRPSKFWVSSERAHCCPLLSTSLQLAPRQSLVLQFLELAIVKTETTLGSFPPSVSVSSHRPRSISATQRTPRLLAQP</sequence>
<protein>
    <submittedName>
        <fullName evidence="2">Uncharacterized protein</fullName>
    </submittedName>
</protein>
<gene>
    <name evidence="2" type="ORF">CSIM01_07789</name>
</gene>
<evidence type="ECO:0000256" key="1">
    <source>
        <dbReference type="SAM" id="MobiDB-lite"/>
    </source>
</evidence>
<dbReference type="EMBL" id="JFBX01000385">
    <property type="protein sequence ID" value="KXH39769.1"/>
    <property type="molecule type" value="Genomic_DNA"/>
</dbReference>
<reference evidence="2 3" key="1">
    <citation type="submission" date="2014-02" db="EMBL/GenBank/DDBJ databases">
        <title>The genome sequence of Colletotrichum simmondsii CBS122122.</title>
        <authorList>
            <person name="Baroncelli R."/>
            <person name="Thon M.R."/>
        </authorList>
    </citation>
    <scope>NUCLEOTIDE SEQUENCE [LARGE SCALE GENOMIC DNA]</scope>
    <source>
        <strain evidence="2 3">CBS122122</strain>
    </source>
</reference>
<feature type="region of interest" description="Disordered" evidence="1">
    <location>
        <begin position="186"/>
        <end position="214"/>
    </location>
</feature>
<name>A0A135SV18_9PEZI</name>
<dbReference type="AlphaFoldDB" id="A0A135SV18"/>
<dbReference type="Proteomes" id="UP000070328">
    <property type="component" value="Unassembled WGS sequence"/>
</dbReference>
<evidence type="ECO:0000313" key="2">
    <source>
        <dbReference type="EMBL" id="KXH39769.1"/>
    </source>
</evidence>
<feature type="compositionally biased region" description="Low complexity" evidence="1">
    <location>
        <begin position="186"/>
        <end position="195"/>
    </location>
</feature>